<feature type="transmembrane region" description="Helical" evidence="1">
    <location>
        <begin position="21"/>
        <end position="40"/>
    </location>
</feature>
<protein>
    <submittedName>
        <fullName evidence="2">Uncharacterized protein</fullName>
    </submittedName>
</protein>
<keyword evidence="1" id="KW-0472">Membrane</keyword>
<proteinExistence type="predicted"/>
<keyword evidence="1" id="KW-1133">Transmembrane helix</keyword>
<accession>A0A7C5Y5G5</accession>
<dbReference type="EMBL" id="DRXW01000093">
    <property type="protein sequence ID" value="HHR33588.1"/>
    <property type="molecule type" value="Genomic_DNA"/>
</dbReference>
<comment type="caution">
    <text evidence="2">The sequence shown here is derived from an EMBL/GenBank/DDBJ whole genome shotgun (WGS) entry which is preliminary data.</text>
</comment>
<evidence type="ECO:0000313" key="2">
    <source>
        <dbReference type="EMBL" id="HHR33588.1"/>
    </source>
</evidence>
<feature type="transmembrane region" description="Helical" evidence="1">
    <location>
        <begin position="219"/>
        <end position="238"/>
    </location>
</feature>
<name>A0A7C5Y5G5_9BACT</name>
<evidence type="ECO:0000256" key="1">
    <source>
        <dbReference type="SAM" id="Phobius"/>
    </source>
</evidence>
<feature type="transmembrane region" description="Helical" evidence="1">
    <location>
        <begin position="103"/>
        <end position="122"/>
    </location>
</feature>
<organism evidence="2">
    <name type="scientific">Fervidobacterium nodosum</name>
    <dbReference type="NCBI Taxonomy" id="2424"/>
    <lineage>
        <taxon>Bacteria</taxon>
        <taxon>Thermotogati</taxon>
        <taxon>Thermotogota</taxon>
        <taxon>Thermotogae</taxon>
        <taxon>Thermotogales</taxon>
        <taxon>Fervidobacteriaceae</taxon>
        <taxon>Fervidobacterium</taxon>
    </lineage>
</organism>
<feature type="transmembrane region" description="Helical" evidence="1">
    <location>
        <begin position="60"/>
        <end position="82"/>
    </location>
</feature>
<feature type="transmembrane region" description="Helical" evidence="1">
    <location>
        <begin position="134"/>
        <end position="155"/>
    </location>
</feature>
<keyword evidence="1" id="KW-0812">Transmembrane</keyword>
<dbReference type="AlphaFoldDB" id="A0A7C5Y5G5"/>
<feature type="transmembrane region" description="Helical" evidence="1">
    <location>
        <begin position="160"/>
        <end position="179"/>
    </location>
</feature>
<gene>
    <name evidence="2" type="ORF">ENM46_01415</name>
</gene>
<sequence length="255" mass="29101">MNKNIFKTKEKTKSGKVPVKWIIFRFFLIIVSIYLIYYGYSNYNYVFGYLIQTENVMVFNTLLSSLSFFTFFATGIVTLSCFRKVKNGKISSEHLKKGITICFSKNSLILLPHVSLLLGFVIRSFNISLILRSILQISIVILASLLFATILSYIFKTKFLLLNIALLFLADLALILRGLSYKGIFSIIGKQSTMEKIISGVADWNFNFLVWAFSYQKRLMFTSLGIALILFSLLILSFPKVIYSLSTLVSEDKLN</sequence>
<reference evidence="2" key="1">
    <citation type="journal article" date="2020" name="mSystems">
        <title>Genome- and Community-Level Interaction Insights into Carbon Utilization and Element Cycling Functions of Hydrothermarchaeota in Hydrothermal Sediment.</title>
        <authorList>
            <person name="Zhou Z."/>
            <person name="Liu Y."/>
            <person name="Xu W."/>
            <person name="Pan J."/>
            <person name="Luo Z.H."/>
            <person name="Li M."/>
        </authorList>
    </citation>
    <scope>NUCLEOTIDE SEQUENCE [LARGE SCALE GENOMIC DNA]</scope>
    <source>
        <strain evidence="2">SpSt-1088</strain>
    </source>
</reference>